<evidence type="ECO:0000256" key="2">
    <source>
        <dbReference type="ARBA" id="ARBA00010618"/>
    </source>
</evidence>
<dbReference type="NCBIfam" id="TIGR01079">
    <property type="entry name" value="rplX_bact"/>
    <property type="match status" value="1"/>
</dbReference>
<name>A0A6P3VKC1_CLUHA</name>
<evidence type="ECO:0000256" key="6">
    <source>
        <dbReference type="ARBA" id="ARBA00023274"/>
    </source>
</evidence>
<evidence type="ECO:0000256" key="8">
    <source>
        <dbReference type="ARBA" id="ARBA00035357"/>
    </source>
</evidence>
<dbReference type="InterPro" id="IPR041988">
    <property type="entry name" value="Ribosomal_uL24_KOW"/>
</dbReference>
<dbReference type="SMART" id="SM00739">
    <property type="entry name" value="KOW"/>
    <property type="match status" value="1"/>
</dbReference>
<dbReference type="InterPro" id="IPR005825">
    <property type="entry name" value="Ribosomal_uL24_CS"/>
</dbReference>
<evidence type="ECO:0000256" key="3">
    <source>
        <dbReference type="ARBA" id="ARBA00022946"/>
    </source>
</evidence>
<dbReference type="PANTHER" id="PTHR12903">
    <property type="entry name" value="MITOCHONDRIAL RIBOSOMAL PROTEIN L24"/>
    <property type="match status" value="1"/>
</dbReference>
<evidence type="ECO:0000256" key="7">
    <source>
        <dbReference type="ARBA" id="ARBA00035283"/>
    </source>
</evidence>
<keyword evidence="3" id="KW-0809">Transit peptide</keyword>
<keyword evidence="6 9" id="KW-0687">Ribonucleoprotein</keyword>
<dbReference type="Gene3D" id="2.30.30.30">
    <property type="match status" value="1"/>
</dbReference>
<organism evidence="11 12">
    <name type="scientific">Clupea harengus</name>
    <name type="common">Atlantic herring</name>
    <dbReference type="NCBI Taxonomy" id="7950"/>
    <lineage>
        <taxon>Eukaryota</taxon>
        <taxon>Metazoa</taxon>
        <taxon>Chordata</taxon>
        <taxon>Craniata</taxon>
        <taxon>Vertebrata</taxon>
        <taxon>Euteleostomi</taxon>
        <taxon>Actinopterygii</taxon>
        <taxon>Neopterygii</taxon>
        <taxon>Teleostei</taxon>
        <taxon>Clupei</taxon>
        <taxon>Clupeiformes</taxon>
        <taxon>Clupeoidei</taxon>
        <taxon>Clupeidae</taxon>
        <taxon>Clupea</taxon>
    </lineage>
</organism>
<dbReference type="CTD" id="79590"/>
<keyword evidence="5" id="KW-0496">Mitochondrion</keyword>
<dbReference type="PROSITE" id="PS01108">
    <property type="entry name" value="RIBOSOMAL_L24"/>
    <property type="match status" value="1"/>
</dbReference>
<dbReference type="GO" id="GO:0003735">
    <property type="term" value="F:structural constituent of ribosome"/>
    <property type="evidence" value="ECO:0007669"/>
    <property type="project" value="InterPro"/>
</dbReference>
<dbReference type="GO" id="GO:0005739">
    <property type="term" value="C:mitochondrion"/>
    <property type="evidence" value="ECO:0007669"/>
    <property type="project" value="UniProtKB-SubCell"/>
</dbReference>
<dbReference type="GO" id="GO:0006412">
    <property type="term" value="P:translation"/>
    <property type="evidence" value="ECO:0007669"/>
    <property type="project" value="InterPro"/>
</dbReference>
<dbReference type="RefSeq" id="XP_012673721.1">
    <property type="nucleotide sequence ID" value="XM_012818267.2"/>
</dbReference>
<dbReference type="InterPro" id="IPR005824">
    <property type="entry name" value="KOW"/>
</dbReference>
<sequence>MRLTALLSMAAKAAFPRDYRYGTSRPWTFPAKRRNPPGLHRRKVFVDNIPNENWSVFKGDTVEILAGKDKGKQGKVVQVFRHRNWVILEGLNAHYRFIGKTNDYRGTYIASEAPLLLTQISLIDPTDRKPTEVGWRFTEEGERVRVSTRTGRIIPKPTVQRSDGVVREQWKDGPKDTPTEDALLKTYTPSLKTLEEEVMDAMGIKEDRRNHTSYWY</sequence>
<evidence type="ECO:0000313" key="11">
    <source>
        <dbReference type="Proteomes" id="UP000515152"/>
    </source>
</evidence>
<dbReference type="InterPro" id="IPR008991">
    <property type="entry name" value="Translation_prot_SH3-like_sf"/>
</dbReference>
<dbReference type="FunFam" id="2.30.30.30:FF:000032">
    <property type="entry name" value="39S ribosomal protein L24, mitochondrial"/>
    <property type="match status" value="1"/>
</dbReference>
<dbReference type="OrthoDB" id="359154at2759"/>
<dbReference type="HAMAP" id="MF_01326_B">
    <property type="entry name" value="Ribosomal_uL24_B"/>
    <property type="match status" value="1"/>
</dbReference>
<feature type="domain" description="KOW" evidence="10">
    <location>
        <begin position="55"/>
        <end position="82"/>
    </location>
</feature>
<reference evidence="12" key="1">
    <citation type="submission" date="2025-08" db="UniProtKB">
        <authorList>
            <consortium name="RefSeq"/>
        </authorList>
    </citation>
    <scope>IDENTIFICATION</scope>
</reference>
<keyword evidence="11" id="KW-1185">Reference proteome</keyword>
<dbReference type="GO" id="GO:1990904">
    <property type="term" value="C:ribonucleoprotein complex"/>
    <property type="evidence" value="ECO:0007669"/>
    <property type="project" value="UniProtKB-KW"/>
</dbReference>
<accession>A0A6P3VKC1</accession>
<evidence type="ECO:0000256" key="5">
    <source>
        <dbReference type="ARBA" id="ARBA00023128"/>
    </source>
</evidence>
<protein>
    <recommendedName>
        <fullName evidence="7">Large ribosomal subunit protein uL24m</fullName>
    </recommendedName>
    <alternativeName>
        <fullName evidence="8">39S ribosomal protein L24, mitochondrial</fullName>
    </alternativeName>
</protein>
<dbReference type="GO" id="GO:0005840">
    <property type="term" value="C:ribosome"/>
    <property type="evidence" value="ECO:0007669"/>
    <property type="project" value="UniProtKB-KW"/>
</dbReference>
<proteinExistence type="inferred from homology"/>
<comment type="subcellular location">
    <subcellularLocation>
        <location evidence="1">Mitochondrion</location>
    </subcellularLocation>
</comment>
<evidence type="ECO:0000256" key="9">
    <source>
        <dbReference type="RuleBase" id="RU003477"/>
    </source>
</evidence>
<dbReference type="Pfam" id="PF00467">
    <property type="entry name" value="KOW"/>
    <property type="match status" value="1"/>
</dbReference>
<dbReference type="InterPro" id="IPR003256">
    <property type="entry name" value="Ribosomal_uL24"/>
</dbReference>
<dbReference type="CDD" id="cd06089">
    <property type="entry name" value="KOW_RPL26"/>
    <property type="match status" value="1"/>
</dbReference>
<dbReference type="KEGG" id="char:105892050"/>
<dbReference type="GO" id="GO:0003723">
    <property type="term" value="F:RNA binding"/>
    <property type="evidence" value="ECO:0007669"/>
    <property type="project" value="InterPro"/>
</dbReference>
<keyword evidence="4 9" id="KW-0689">Ribosomal protein</keyword>
<dbReference type="AlphaFoldDB" id="A0A6P3VKC1"/>
<gene>
    <name evidence="12" type="primary">mrpl24</name>
</gene>
<dbReference type="InterPro" id="IPR014722">
    <property type="entry name" value="Rib_uL2_dom2"/>
</dbReference>
<dbReference type="GeneID" id="105892050"/>
<evidence type="ECO:0000259" key="10">
    <source>
        <dbReference type="SMART" id="SM00739"/>
    </source>
</evidence>
<comment type="similarity">
    <text evidence="2 9">Belongs to the universal ribosomal protein uL24 family.</text>
</comment>
<evidence type="ECO:0000313" key="12">
    <source>
        <dbReference type="RefSeq" id="XP_012673721.1"/>
    </source>
</evidence>
<evidence type="ECO:0000256" key="1">
    <source>
        <dbReference type="ARBA" id="ARBA00004173"/>
    </source>
</evidence>
<dbReference type="InterPro" id="IPR057264">
    <property type="entry name" value="Ribosomal_uL24_C"/>
</dbReference>
<dbReference type="Proteomes" id="UP000515152">
    <property type="component" value="Chromosome 19"/>
</dbReference>
<evidence type="ECO:0000256" key="4">
    <source>
        <dbReference type="ARBA" id="ARBA00022980"/>
    </source>
</evidence>
<dbReference type="SUPFAM" id="SSF50104">
    <property type="entry name" value="Translation proteins SH3-like domain"/>
    <property type="match status" value="1"/>
</dbReference>
<dbReference type="Pfam" id="PF17136">
    <property type="entry name" value="ribosomal_L24"/>
    <property type="match status" value="1"/>
</dbReference>